<dbReference type="Pfam" id="PF09981">
    <property type="entry name" value="DUF2218"/>
    <property type="match status" value="1"/>
</dbReference>
<dbReference type="EMBL" id="PTIX01000001">
    <property type="protein sequence ID" value="PPK71130.1"/>
    <property type="molecule type" value="Genomic_DNA"/>
</dbReference>
<dbReference type="InterPro" id="IPR014543">
    <property type="entry name" value="UCP028291"/>
</dbReference>
<evidence type="ECO:0008006" key="3">
    <source>
        <dbReference type="Google" id="ProtNLM"/>
    </source>
</evidence>
<name>A0A2S6H132_9PSEU</name>
<proteinExistence type="predicted"/>
<dbReference type="OrthoDB" id="9806511at2"/>
<organism evidence="1 2">
    <name type="scientific">Actinokineospora auranticolor</name>
    <dbReference type="NCBI Taxonomy" id="155976"/>
    <lineage>
        <taxon>Bacteria</taxon>
        <taxon>Bacillati</taxon>
        <taxon>Actinomycetota</taxon>
        <taxon>Actinomycetes</taxon>
        <taxon>Pseudonocardiales</taxon>
        <taxon>Pseudonocardiaceae</taxon>
        <taxon>Actinokineospora</taxon>
    </lineage>
</organism>
<dbReference type="Proteomes" id="UP000239203">
    <property type="component" value="Unassembled WGS sequence"/>
</dbReference>
<accession>A0A2S6H132</accession>
<gene>
    <name evidence="1" type="ORF">CLV40_101319</name>
</gene>
<comment type="caution">
    <text evidence="1">The sequence shown here is derived from an EMBL/GenBank/DDBJ whole genome shotgun (WGS) entry which is preliminary data.</text>
</comment>
<dbReference type="AlphaFoldDB" id="A0A2S6H132"/>
<dbReference type="Gene3D" id="3.30.310.50">
    <property type="entry name" value="Alpha-D-phosphohexomutase, C-terminal domain"/>
    <property type="match status" value="1"/>
</dbReference>
<evidence type="ECO:0000313" key="2">
    <source>
        <dbReference type="Proteomes" id="UP000239203"/>
    </source>
</evidence>
<sequence>MPTYTSRADVATDSPERYAKQLVAHLSRKIEFSTDGPTSTTTIADTTGQVIIGDGVLTLTATGTDPEGIARVEHVLGSHLERFGQRKELVVTWTRTEEA</sequence>
<protein>
    <recommendedName>
        <fullName evidence="3">DUF2218 domain-containing protein</fullName>
    </recommendedName>
</protein>
<keyword evidence="2" id="KW-1185">Reference proteome</keyword>
<reference evidence="1 2" key="1">
    <citation type="submission" date="2018-02" db="EMBL/GenBank/DDBJ databases">
        <title>Genomic Encyclopedia of Archaeal and Bacterial Type Strains, Phase II (KMG-II): from individual species to whole genera.</title>
        <authorList>
            <person name="Goeker M."/>
        </authorList>
    </citation>
    <scope>NUCLEOTIDE SEQUENCE [LARGE SCALE GENOMIC DNA]</scope>
    <source>
        <strain evidence="1 2">YU 961-1</strain>
    </source>
</reference>
<evidence type="ECO:0000313" key="1">
    <source>
        <dbReference type="EMBL" id="PPK71130.1"/>
    </source>
</evidence>